<evidence type="ECO:0000313" key="1">
    <source>
        <dbReference type="EMBL" id="SMY27729.1"/>
    </source>
</evidence>
<dbReference type="AlphaFoldDB" id="A0A1Y6LVU1"/>
<evidence type="ECO:0000313" key="2">
    <source>
        <dbReference type="Proteomes" id="UP000215453"/>
    </source>
</evidence>
<name>A0A1Y6LVU1_ZYMTR</name>
<protein>
    <submittedName>
        <fullName evidence="1">Uncharacterized protein</fullName>
    </submittedName>
</protein>
<dbReference type="Proteomes" id="UP000215453">
    <property type="component" value="Chromosome 9"/>
</dbReference>
<sequence length="367" mass="41685">MAKLTESPLKLSSISPPDEQAAYQTADPLVSIASALKPAAPPFAVVPSVPTAESLREALESLPQELYKMVYDLTFTVKTGARDITSQKLNDLKLLRVDRASRKKYAETYYGGGSKFYFPCDYYDKKIRDLIADWLQCLSKNERALVEVVMICIETESPFYPEFFENCSADMGLTRPIRVIYTHEASEKIPDVYVRGVSDHGDLEIYDSDALTMAEPQTVVGSEATGSPCPEDFLAVLPQELRDWVYEFTFTAATSTKQDLDSRVGRAEYIAHLKLMRISNTTRAKYAQSYFSSRTFAARHGRFWLRSICPRHREALVDVEFRGCWGDRSPNYIQRVYETARVGRELGQSLENKVRVLSRNRKTGVWE</sequence>
<dbReference type="EMBL" id="LT882684">
    <property type="protein sequence ID" value="SMY27729.1"/>
    <property type="molecule type" value="Genomic_DNA"/>
</dbReference>
<organism evidence="1 2">
    <name type="scientific">Zymoseptoria tritici ST99CH_1A5</name>
    <dbReference type="NCBI Taxonomy" id="1276529"/>
    <lineage>
        <taxon>Eukaryota</taxon>
        <taxon>Fungi</taxon>
        <taxon>Dikarya</taxon>
        <taxon>Ascomycota</taxon>
        <taxon>Pezizomycotina</taxon>
        <taxon>Dothideomycetes</taxon>
        <taxon>Dothideomycetidae</taxon>
        <taxon>Mycosphaerellales</taxon>
        <taxon>Mycosphaerellaceae</taxon>
        <taxon>Zymoseptoria</taxon>
    </lineage>
</organism>
<gene>
    <name evidence="1" type="ORF">ZT1A5_G9174</name>
</gene>
<proteinExistence type="predicted"/>
<accession>A0A1Y6LVU1</accession>
<reference evidence="1 2" key="1">
    <citation type="submission" date="2016-10" db="EMBL/GenBank/DDBJ databases">
        <authorList>
            <person name="Varghese N."/>
        </authorList>
    </citation>
    <scope>NUCLEOTIDE SEQUENCE [LARGE SCALE GENOMIC DNA]</scope>
</reference>